<keyword evidence="3" id="KW-1185">Reference proteome</keyword>
<dbReference type="OrthoDB" id="65624at2"/>
<evidence type="ECO:0000313" key="2">
    <source>
        <dbReference type="EMBL" id="SEO47825.1"/>
    </source>
</evidence>
<reference evidence="3" key="1">
    <citation type="submission" date="2016-10" db="EMBL/GenBank/DDBJ databases">
        <authorList>
            <person name="Varghese N."/>
            <person name="Submissions S."/>
        </authorList>
    </citation>
    <scope>NUCLEOTIDE SEQUENCE [LARGE SCALE GENOMIC DNA]</scope>
    <source>
        <strain evidence="3">DSM 45413</strain>
    </source>
</reference>
<keyword evidence="2" id="KW-0489">Methyltransferase</keyword>
<name>A0A1H8Q0R9_9ACTN</name>
<dbReference type="PANTHER" id="PTHR45036:SF1">
    <property type="entry name" value="METHYLTRANSFERASE LIKE 7A"/>
    <property type="match status" value="1"/>
</dbReference>
<dbReference type="Gene3D" id="3.40.50.150">
    <property type="entry name" value="Vaccinia Virus protein VP39"/>
    <property type="match status" value="1"/>
</dbReference>
<organism evidence="2 3">
    <name type="scientific">Trujillonella endophytica</name>
    <dbReference type="NCBI Taxonomy" id="673521"/>
    <lineage>
        <taxon>Bacteria</taxon>
        <taxon>Bacillati</taxon>
        <taxon>Actinomycetota</taxon>
        <taxon>Actinomycetes</taxon>
        <taxon>Geodermatophilales</taxon>
        <taxon>Geodermatophilaceae</taxon>
        <taxon>Trujillonella</taxon>
    </lineage>
</organism>
<dbReference type="EMBL" id="FOEE01000001">
    <property type="protein sequence ID" value="SEO47825.1"/>
    <property type="molecule type" value="Genomic_DNA"/>
</dbReference>
<dbReference type="InterPro" id="IPR013216">
    <property type="entry name" value="Methyltransf_11"/>
</dbReference>
<protein>
    <submittedName>
        <fullName evidence="2">Methyltransferase domain-containing protein</fullName>
    </submittedName>
</protein>
<dbReference type="CDD" id="cd02440">
    <property type="entry name" value="AdoMet_MTases"/>
    <property type="match status" value="1"/>
</dbReference>
<dbReference type="SUPFAM" id="SSF53335">
    <property type="entry name" value="S-adenosyl-L-methionine-dependent methyltransferases"/>
    <property type="match status" value="1"/>
</dbReference>
<dbReference type="AlphaFoldDB" id="A0A1H8Q0R9"/>
<dbReference type="GO" id="GO:0032259">
    <property type="term" value="P:methylation"/>
    <property type="evidence" value="ECO:0007669"/>
    <property type="project" value="UniProtKB-KW"/>
</dbReference>
<dbReference type="PANTHER" id="PTHR45036">
    <property type="entry name" value="METHYLTRANSFERASE LIKE 7B"/>
    <property type="match status" value="1"/>
</dbReference>
<dbReference type="RefSeq" id="WP_091939707.1">
    <property type="nucleotide sequence ID" value="NZ_FOEE01000001.1"/>
</dbReference>
<feature type="domain" description="Methyltransferase type 11" evidence="1">
    <location>
        <begin position="44"/>
        <end position="138"/>
    </location>
</feature>
<accession>A0A1H8Q0R9</accession>
<evidence type="ECO:0000259" key="1">
    <source>
        <dbReference type="Pfam" id="PF08241"/>
    </source>
</evidence>
<dbReference type="STRING" id="673521.SAMN05660991_00502"/>
<dbReference type="InterPro" id="IPR029063">
    <property type="entry name" value="SAM-dependent_MTases_sf"/>
</dbReference>
<dbReference type="InterPro" id="IPR052356">
    <property type="entry name" value="Thiol_S-MT"/>
</dbReference>
<dbReference type="Proteomes" id="UP000198960">
    <property type="component" value="Unassembled WGS sequence"/>
</dbReference>
<dbReference type="Pfam" id="PF08241">
    <property type="entry name" value="Methyltransf_11"/>
    <property type="match status" value="1"/>
</dbReference>
<keyword evidence="2" id="KW-0808">Transferase</keyword>
<dbReference type="GO" id="GO:0008757">
    <property type="term" value="F:S-adenosylmethionine-dependent methyltransferase activity"/>
    <property type="evidence" value="ECO:0007669"/>
    <property type="project" value="InterPro"/>
</dbReference>
<evidence type="ECO:0000313" key="3">
    <source>
        <dbReference type="Proteomes" id="UP000198960"/>
    </source>
</evidence>
<gene>
    <name evidence="2" type="ORF">SAMN05660991_00502</name>
</gene>
<sequence>MTILRSTYAAFTAAVYDPFLALGERRGMAAHRRALLAGATGSVLEIGAGTGLNLEAHPPGQHPLVLTEPDPAMARRLERTAARQRPDAVVVRAGAEDLPFADGTFDVVVSTLVLCTVPDPDAAVAELRRVLRPEGRLLYLEHVRSADPRLARRQDRLAPAWRRFAAGCVCNRPTLELLAGAFTLAPPARATWAGMPSIVHPLAIGTAVPRSAGAGRAREVAAVSGRPAPPSTR</sequence>
<proteinExistence type="predicted"/>